<dbReference type="InterPro" id="IPR050360">
    <property type="entry name" value="MFS_Sugar_Transporters"/>
</dbReference>
<keyword evidence="6 10" id="KW-0472">Membrane</keyword>
<dbReference type="PANTHER" id="PTHR48022:SF17">
    <property type="entry name" value="HEXOSE TRANSPORTER"/>
    <property type="match status" value="1"/>
</dbReference>
<accession>A0A317T1T8</accession>
<evidence type="ECO:0000256" key="9">
    <source>
        <dbReference type="SAM" id="MobiDB-lite"/>
    </source>
</evidence>
<feature type="region of interest" description="Disordered" evidence="9">
    <location>
        <begin position="502"/>
        <end position="525"/>
    </location>
</feature>
<feature type="transmembrane region" description="Helical" evidence="10">
    <location>
        <begin position="374"/>
        <end position="398"/>
    </location>
</feature>
<protein>
    <submittedName>
        <fullName evidence="12">Putative transporter</fullName>
    </submittedName>
</protein>
<evidence type="ECO:0000313" key="12">
    <source>
        <dbReference type="EMBL" id="PWW80703.1"/>
    </source>
</evidence>
<evidence type="ECO:0000256" key="1">
    <source>
        <dbReference type="ARBA" id="ARBA00004141"/>
    </source>
</evidence>
<reference evidence="12 13" key="1">
    <citation type="submission" date="2018-03" db="EMBL/GenBank/DDBJ databases">
        <title>Genomes of Pezizomycetes fungi and the evolution of truffles.</title>
        <authorList>
            <person name="Murat C."/>
            <person name="Payen T."/>
            <person name="Noel B."/>
            <person name="Kuo A."/>
            <person name="Martin F.M."/>
        </authorList>
    </citation>
    <scope>NUCLEOTIDE SEQUENCE [LARGE SCALE GENOMIC DNA]</scope>
    <source>
        <strain evidence="12">091103-1</strain>
    </source>
</reference>
<dbReference type="GO" id="GO:0010255">
    <property type="term" value="P:glucose mediated signaling pathway"/>
    <property type="evidence" value="ECO:0007669"/>
    <property type="project" value="UniProtKB-ARBA"/>
</dbReference>
<dbReference type="OrthoDB" id="6612291at2759"/>
<keyword evidence="3 8" id="KW-0813">Transport</keyword>
<evidence type="ECO:0000256" key="3">
    <source>
        <dbReference type="ARBA" id="ARBA00022448"/>
    </source>
</evidence>
<dbReference type="SUPFAM" id="SSF103473">
    <property type="entry name" value="MFS general substrate transporter"/>
    <property type="match status" value="1"/>
</dbReference>
<keyword evidence="13" id="KW-1185">Reference proteome</keyword>
<keyword evidence="4 10" id="KW-0812">Transmembrane</keyword>
<feature type="transmembrane region" description="Helical" evidence="10">
    <location>
        <begin position="12"/>
        <end position="34"/>
    </location>
</feature>
<name>A0A317T1T8_9PEZI</name>
<evidence type="ECO:0000256" key="10">
    <source>
        <dbReference type="SAM" id="Phobius"/>
    </source>
</evidence>
<proteinExistence type="inferred from homology"/>
<dbReference type="GO" id="GO:0005351">
    <property type="term" value="F:carbohydrate:proton symporter activity"/>
    <property type="evidence" value="ECO:0007669"/>
    <property type="project" value="TreeGrafter"/>
</dbReference>
<dbReference type="InterPro" id="IPR036259">
    <property type="entry name" value="MFS_trans_sf"/>
</dbReference>
<dbReference type="PRINTS" id="PR00171">
    <property type="entry name" value="SUGRTRNSPORT"/>
</dbReference>
<dbReference type="InterPro" id="IPR003663">
    <property type="entry name" value="Sugar/inositol_transpt"/>
</dbReference>
<evidence type="ECO:0000259" key="11">
    <source>
        <dbReference type="PROSITE" id="PS50850"/>
    </source>
</evidence>
<feature type="transmembrane region" description="Helical" evidence="10">
    <location>
        <begin position="410"/>
        <end position="428"/>
    </location>
</feature>
<feature type="transmembrane region" description="Helical" evidence="10">
    <location>
        <begin position="440"/>
        <end position="463"/>
    </location>
</feature>
<feature type="domain" description="Major facilitator superfamily (MFS) profile" evidence="11">
    <location>
        <begin position="21"/>
        <end position="467"/>
    </location>
</feature>
<dbReference type="FunFam" id="1.20.1250.20:FF:000115">
    <property type="entry name" value="High-affinity glucose transporter"/>
    <property type="match status" value="1"/>
</dbReference>
<dbReference type="AlphaFoldDB" id="A0A317T1T8"/>
<dbReference type="Gene3D" id="1.20.1250.20">
    <property type="entry name" value="MFS general substrate transporter like domains"/>
    <property type="match status" value="1"/>
</dbReference>
<keyword evidence="5 10" id="KW-1133">Transmembrane helix</keyword>
<feature type="transmembrane region" description="Helical" evidence="10">
    <location>
        <begin position="341"/>
        <end position="362"/>
    </location>
</feature>
<comment type="subcellular location">
    <subcellularLocation>
        <location evidence="1">Membrane</location>
        <topology evidence="1">Multi-pass membrane protein</topology>
    </subcellularLocation>
</comment>
<feature type="transmembrane region" description="Helical" evidence="10">
    <location>
        <begin position="190"/>
        <end position="209"/>
    </location>
</feature>
<keyword evidence="7" id="KW-0325">Glycoprotein</keyword>
<dbReference type="STRING" id="42249.A0A317T1T8"/>
<dbReference type="PANTHER" id="PTHR48022">
    <property type="entry name" value="PLASTIDIC GLUCOSE TRANSPORTER 4"/>
    <property type="match status" value="1"/>
</dbReference>
<dbReference type="GO" id="GO:0005536">
    <property type="term" value="F:D-glucose binding"/>
    <property type="evidence" value="ECO:0007669"/>
    <property type="project" value="UniProtKB-ARBA"/>
</dbReference>
<feature type="transmembrane region" description="Helical" evidence="10">
    <location>
        <begin position="312"/>
        <end position="334"/>
    </location>
</feature>
<evidence type="ECO:0000256" key="2">
    <source>
        <dbReference type="ARBA" id="ARBA00010992"/>
    </source>
</evidence>
<dbReference type="PROSITE" id="PS00216">
    <property type="entry name" value="SUGAR_TRANSPORT_1"/>
    <property type="match status" value="1"/>
</dbReference>
<dbReference type="PROSITE" id="PS00217">
    <property type="entry name" value="SUGAR_TRANSPORT_2"/>
    <property type="match status" value="1"/>
</dbReference>
<comment type="caution">
    <text evidence="12">The sequence shown here is derived from an EMBL/GenBank/DDBJ whole genome shotgun (WGS) entry which is preliminary data.</text>
</comment>
<comment type="similarity">
    <text evidence="2 8">Belongs to the major facilitator superfamily. Sugar transporter (TC 2.A.1.1) family.</text>
</comment>
<feature type="transmembrane region" description="Helical" evidence="10">
    <location>
        <begin position="122"/>
        <end position="144"/>
    </location>
</feature>
<evidence type="ECO:0000256" key="6">
    <source>
        <dbReference type="ARBA" id="ARBA00023136"/>
    </source>
</evidence>
<evidence type="ECO:0000256" key="8">
    <source>
        <dbReference type="RuleBase" id="RU003346"/>
    </source>
</evidence>
<dbReference type="GO" id="GO:0005886">
    <property type="term" value="C:plasma membrane"/>
    <property type="evidence" value="ECO:0007669"/>
    <property type="project" value="UniProtKB-ARBA"/>
</dbReference>
<dbReference type="NCBIfam" id="TIGR00879">
    <property type="entry name" value="SP"/>
    <property type="match status" value="1"/>
</dbReference>
<feature type="transmembrane region" description="Helical" evidence="10">
    <location>
        <begin position="278"/>
        <end position="300"/>
    </location>
</feature>
<feature type="transmembrane region" description="Helical" evidence="10">
    <location>
        <begin position="98"/>
        <end position="116"/>
    </location>
</feature>
<evidence type="ECO:0000256" key="4">
    <source>
        <dbReference type="ARBA" id="ARBA00022692"/>
    </source>
</evidence>
<dbReference type="InterPro" id="IPR005829">
    <property type="entry name" value="Sugar_transporter_CS"/>
</dbReference>
<gene>
    <name evidence="12" type="ORF">C7212DRAFT_289666</name>
</gene>
<dbReference type="PROSITE" id="PS50850">
    <property type="entry name" value="MFS"/>
    <property type="match status" value="1"/>
</dbReference>
<dbReference type="Proteomes" id="UP000246991">
    <property type="component" value="Unassembled WGS sequence"/>
</dbReference>
<dbReference type="CDD" id="cd17356">
    <property type="entry name" value="MFS_HXT"/>
    <property type="match status" value="1"/>
</dbReference>
<dbReference type="Pfam" id="PF00083">
    <property type="entry name" value="Sugar_tr"/>
    <property type="match status" value="1"/>
</dbReference>
<feature type="transmembrane region" description="Helical" evidence="10">
    <location>
        <begin position="156"/>
        <end position="178"/>
    </location>
</feature>
<organism evidence="12 13">
    <name type="scientific">Tuber magnatum</name>
    <name type="common">white Piedmont truffle</name>
    <dbReference type="NCBI Taxonomy" id="42249"/>
    <lineage>
        <taxon>Eukaryota</taxon>
        <taxon>Fungi</taxon>
        <taxon>Dikarya</taxon>
        <taxon>Ascomycota</taxon>
        <taxon>Pezizomycotina</taxon>
        <taxon>Pezizomycetes</taxon>
        <taxon>Pezizales</taxon>
        <taxon>Tuberaceae</taxon>
        <taxon>Tuber</taxon>
    </lineage>
</organism>
<dbReference type="InterPro" id="IPR005828">
    <property type="entry name" value="MFS_sugar_transport-like"/>
</dbReference>
<dbReference type="InterPro" id="IPR020846">
    <property type="entry name" value="MFS_dom"/>
</dbReference>
<evidence type="ECO:0000256" key="7">
    <source>
        <dbReference type="ARBA" id="ARBA00023180"/>
    </source>
</evidence>
<dbReference type="EMBL" id="PYWC01000001">
    <property type="protein sequence ID" value="PWW80703.1"/>
    <property type="molecule type" value="Genomic_DNA"/>
</dbReference>
<feature type="transmembrane region" description="Helical" evidence="10">
    <location>
        <begin position="71"/>
        <end position="91"/>
    </location>
</feature>
<evidence type="ECO:0000313" key="13">
    <source>
        <dbReference type="Proteomes" id="UP000246991"/>
    </source>
</evidence>
<evidence type="ECO:0000256" key="5">
    <source>
        <dbReference type="ARBA" id="ARBA00022989"/>
    </source>
</evidence>
<sequence>MGFLIKKPENEAGKALPAIVIGVFVSFGGILFGYDTGTINGILAMDYFQNEFATGVDSDGKPALTAGQTSLIVSILSAGTFCGALTASPFGDILGRRMGLIASCLIFSIGVAFQVASTTIPLMAAGRVVAGFGVGLVSALVPLYQSESAPKWIRGTIVGCYQLAITIGLLLAACANQGTHARKDHSSYRIPLAIQFIWAAILAGGMLLLPETPRYFVKKDDMQAAAKSMSRLRSLPADHPALVEELNEIKAIHDYEMSLGVGNASYADCFKSDMIKRLMTGCGLQALQQLTGINFIFYYGTQFFKNTGIENAFLIGLITNLVNVISTFPGLWMVEKMGRRNLLLFGAVGMCLCQFIVAIVGLTTSDHADAANKVLIAFVCFYIFFFACSWGPCTWVVTGEIYPLKVRAKCLSISTATNWLLNWAIGYSTPYLTDKGSANLGLNIFFLWGGCCFIATAFVYFFIYETKGLSLEDVDQLYMTVDKAWRSQGFIPSISYSHEKMHATGHGPDGKPSGLSHSEGGHGDV</sequence>